<organism evidence="1 2">
    <name type="scientific">Vallitalea maricola</name>
    <dbReference type="NCBI Taxonomy" id="3074433"/>
    <lineage>
        <taxon>Bacteria</taxon>
        <taxon>Bacillati</taxon>
        <taxon>Bacillota</taxon>
        <taxon>Clostridia</taxon>
        <taxon>Lachnospirales</taxon>
        <taxon>Vallitaleaceae</taxon>
        <taxon>Vallitalea</taxon>
    </lineage>
</organism>
<name>A0ACB5UMP1_9FIRM</name>
<accession>A0ACB5UMP1</accession>
<sequence length="374" mass="43171">MYKKIICIFLIPMILTTGCWDSKDINEKAITISVGINSVNNLIQFTGEIVKLTKTSQETQTRYNTPGIYNVYAYGKTFEEVRRKLESMNPFDVFQGACRIVMFSASYGKLGIEPYLNRIDSLYDYRKTVLLVITREPPEELFNVKTDKAIAIGFLVDNLLSQLKEKGKSICPNVGELLSDIAFGSLGYVMPYIGKEFGDIKYLGLAVLKNSKLIDIIDITDTKPILYILAKDPTLIELISNPIDAENKYSFRISIDKRKISTAYKNDTVIINIDLNLDAELRYQYHIQKITNDMIKYLEKEISSKISNDIFNMIRKAQKEFECDIFSFGRYFKAYHYKQFRKMNWEDAFLTAKINVNVNTKIVNKNLKSFEEKE</sequence>
<keyword evidence="2" id="KW-1185">Reference proteome</keyword>
<dbReference type="Proteomes" id="UP001374599">
    <property type="component" value="Unassembled WGS sequence"/>
</dbReference>
<comment type="caution">
    <text evidence="1">The sequence shown here is derived from an EMBL/GenBank/DDBJ whole genome shotgun (WGS) entry which is preliminary data.</text>
</comment>
<reference evidence="1" key="1">
    <citation type="submission" date="2023-09" db="EMBL/GenBank/DDBJ databases">
        <title>Vallitalea sediminicola and Vallitalea maricola sp. nov., anaerobic bacteria isolated from marine sediment.</title>
        <authorList>
            <person name="Hirano S."/>
            <person name="Maeda A."/>
            <person name="Terahara T."/>
            <person name="Mori K."/>
            <person name="Hamada M."/>
            <person name="Matsumoto R."/>
            <person name="Kobayashi T."/>
        </authorList>
    </citation>
    <scope>NUCLEOTIDE SEQUENCE</scope>
    <source>
        <strain evidence="1">AN17-2</strain>
    </source>
</reference>
<gene>
    <name evidence="1" type="ORF">AN2V17_31280</name>
</gene>
<proteinExistence type="predicted"/>
<protein>
    <submittedName>
        <fullName evidence="1">Ger(X)C family spore germination protein</fullName>
    </submittedName>
</protein>
<evidence type="ECO:0000313" key="1">
    <source>
        <dbReference type="EMBL" id="GMQ63892.1"/>
    </source>
</evidence>
<dbReference type="EMBL" id="BTPU01000055">
    <property type="protein sequence ID" value="GMQ63892.1"/>
    <property type="molecule type" value="Genomic_DNA"/>
</dbReference>
<evidence type="ECO:0000313" key="2">
    <source>
        <dbReference type="Proteomes" id="UP001374599"/>
    </source>
</evidence>